<accession>A0A516KGA0</accession>
<evidence type="ECO:0000313" key="2">
    <source>
        <dbReference type="Proteomes" id="UP000315215"/>
    </source>
</evidence>
<dbReference type="RefSeq" id="WP_143893978.1">
    <property type="nucleotide sequence ID" value="NZ_CP041666.1"/>
</dbReference>
<sequence length="159" mass="17607">MRHHKPYGPGCGFPKPVKKVVYPTKHNMIDHCYENTVEHIHPAHTTVVNHHLQKNAHVYPHSTSVENTFDSVDYFAGAYEVPSPIAPVPPVTGPAGMGPINPVLGANTAPYGPYPENPGLNVENLASPNVASPYEYESPNDFKMMKPYSKTSKSFKWKK</sequence>
<keyword evidence="1" id="KW-0946">Virion</keyword>
<dbReference type="Pfam" id="PF11122">
    <property type="entry name" value="Spore-coat_CotD"/>
    <property type="match status" value="1"/>
</dbReference>
<dbReference type="InterPro" id="IPR020108">
    <property type="entry name" value="Spore_coat_CotD"/>
</dbReference>
<reference evidence="1 2" key="1">
    <citation type="submission" date="2019-07" db="EMBL/GenBank/DDBJ databases">
        <authorList>
            <person name="Li J."/>
        </authorList>
    </citation>
    <scope>NUCLEOTIDE SEQUENCE [LARGE SCALE GENOMIC DNA]</scope>
    <source>
        <strain evidence="1 2">TKL69</strain>
    </source>
</reference>
<protein>
    <submittedName>
        <fullName evidence="1">Spore coat protein</fullName>
    </submittedName>
</protein>
<gene>
    <name evidence="1" type="ORF">FN924_09650</name>
</gene>
<keyword evidence="1" id="KW-0167">Capsid protein</keyword>
<evidence type="ECO:0000313" key="1">
    <source>
        <dbReference type="EMBL" id="QDP40421.1"/>
    </source>
</evidence>
<proteinExistence type="predicted"/>
<dbReference type="KEGG" id="aqt:FN924_09650"/>
<keyword evidence="2" id="KW-1185">Reference proteome</keyword>
<dbReference type="AlphaFoldDB" id="A0A516KGA0"/>
<name>A0A516KGA0_9BACI</name>
<dbReference type="OrthoDB" id="2455195at2"/>
<dbReference type="EMBL" id="CP041666">
    <property type="protein sequence ID" value="QDP40421.1"/>
    <property type="molecule type" value="Genomic_DNA"/>
</dbReference>
<dbReference type="Proteomes" id="UP000315215">
    <property type="component" value="Chromosome"/>
</dbReference>
<organism evidence="1 2">
    <name type="scientific">Radiobacillus deserti</name>
    <dbReference type="NCBI Taxonomy" id="2594883"/>
    <lineage>
        <taxon>Bacteria</taxon>
        <taxon>Bacillati</taxon>
        <taxon>Bacillota</taxon>
        <taxon>Bacilli</taxon>
        <taxon>Bacillales</taxon>
        <taxon>Bacillaceae</taxon>
        <taxon>Radiobacillus</taxon>
    </lineage>
</organism>